<comment type="cofactor">
    <cofactor evidence="5">
        <name>Zn(2+)</name>
        <dbReference type="ChEBI" id="CHEBI:29105"/>
    </cofactor>
    <text evidence="5">Binds 1 zinc ion per subunit.</text>
</comment>
<dbReference type="NCBIfam" id="NF007020">
    <property type="entry name" value="PRK09485.1"/>
    <property type="match status" value="1"/>
</dbReference>
<dbReference type="Proteomes" id="UP001632038">
    <property type="component" value="Unassembled WGS sequence"/>
</dbReference>
<dbReference type="EMBL" id="JAVIJP010000032">
    <property type="protein sequence ID" value="KAL3631329.1"/>
    <property type="molecule type" value="Genomic_DNA"/>
</dbReference>
<evidence type="ECO:0000313" key="9">
    <source>
        <dbReference type="Proteomes" id="UP001632038"/>
    </source>
</evidence>
<dbReference type="PROSITE" id="PS50970">
    <property type="entry name" value="HCY"/>
    <property type="match status" value="1"/>
</dbReference>
<dbReference type="GO" id="GO:0046872">
    <property type="term" value="F:metal ion binding"/>
    <property type="evidence" value="ECO:0007669"/>
    <property type="project" value="UniProtKB-KW"/>
</dbReference>
<comment type="caution">
    <text evidence="8">The sequence shown here is derived from an EMBL/GenBank/DDBJ whole genome shotgun (WGS) entry which is preliminary data.</text>
</comment>
<dbReference type="GO" id="GO:0008168">
    <property type="term" value="F:methyltransferase activity"/>
    <property type="evidence" value="ECO:0007669"/>
    <property type="project" value="UniProtKB-UniRule"/>
</dbReference>
<evidence type="ECO:0000313" key="8">
    <source>
        <dbReference type="EMBL" id="KAL3631329.1"/>
    </source>
</evidence>
<keyword evidence="9" id="KW-1185">Reference proteome</keyword>
<keyword evidence="3 5" id="KW-0479">Metal-binding</keyword>
<dbReference type="PIRSF" id="PIRSF037505">
    <property type="entry name" value="Betaine_HMT"/>
    <property type="match status" value="1"/>
</dbReference>
<dbReference type="Gene3D" id="3.20.20.330">
    <property type="entry name" value="Homocysteine-binding-like domain"/>
    <property type="match status" value="1"/>
</dbReference>
<evidence type="ECO:0000256" key="1">
    <source>
        <dbReference type="ARBA" id="ARBA00022603"/>
    </source>
</evidence>
<protein>
    <submittedName>
        <fullName evidence="8">Nuclear SAM-dependent mono-and asymmetric methyltransferase</fullName>
        <ecNumber evidence="8">2.1.1.10</ecNumber>
    </submittedName>
</protein>
<evidence type="ECO:0000256" key="4">
    <source>
        <dbReference type="ARBA" id="ARBA00022833"/>
    </source>
</evidence>
<reference evidence="9" key="1">
    <citation type="journal article" date="2024" name="IScience">
        <title>Strigolactones Initiate the Formation of Haustorium-like Structures in Castilleja.</title>
        <authorList>
            <person name="Buerger M."/>
            <person name="Peterson D."/>
            <person name="Chory J."/>
        </authorList>
    </citation>
    <scope>NUCLEOTIDE SEQUENCE [LARGE SCALE GENOMIC DNA]</scope>
</reference>
<feature type="binding site" evidence="5 6">
    <location>
        <position position="312"/>
    </location>
    <ligand>
        <name>Zn(2+)</name>
        <dbReference type="ChEBI" id="CHEBI:29105"/>
    </ligand>
</feature>
<feature type="binding site" evidence="5 6">
    <location>
        <position position="244"/>
    </location>
    <ligand>
        <name>Zn(2+)</name>
        <dbReference type="ChEBI" id="CHEBI:29105"/>
    </ligand>
</feature>
<dbReference type="InterPro" id="IPR017226">
    <property type="entry name" value="BHMT-like"/>
</dbReference>
<feature type="binding site" evidence="5 6">
    <location>
        <position position="311"/>
    </location>
    <ligand>
        <name>Zn(2+)</name>
        <dbReference type="ChEBI" id="CHEBI:29105"/>
    </ligand>
</feature>
<dbReference type="GO" id="GO:0032259">
    <property type="term" value="P:methylation"/>
    <property type="evidence" value="ECO:0007669"/>
    <property type="project" value="UniProtKB-KW"/>
</dbReference>
<feature type="domain" description="Hcy-binding" evidence="7">
    <location>
        <begin position="12"/>
        <end position="326"/>
    </location>
</feature>
<keyword evidence="1 6" id="KW-0489">Methyltransferase</keyword>
<accession>A0ABD3CQ22</accession>
<dbReference type="InterPro" id="IPR003726">
    <property type="entry name" value="HCY_dom"/>
</dbReference>
<dbReference type="FunFam" id="3.20.20.330:FF:000002">
    <property type="entry name" value="Homocysteine S-methyltransferase"/>
    <property type="match status" value="1"/>
</dbReference>
<keyword evidence="4 5" id="KW-0862">Zinc</keyword>
<evidence type="ECO:0000256" key="3">
    <source>
        <dbReference type="ARBA" id="ARBA00022723"/>
    </source>
</evidence>
<keyword evidence="2 6" id="KW-0808">Transferase</keyword>
<dbReference type="Pfam" id="PF02574">
    <property type="entry name" value="S-methyl_trans"/>
    <property type="match status" value="1"/>
</dbReference>
<sequence length="333" mass="36645">MGIEDSNVNMDVLEDLIRNAGGCAVVDGGFATQLETHGANINDPLWSALCLIDQPHLIKRVHLDYLEAGADIIVSSSYQATLQGFKSRGLSLEAAESMLIKSVEIAVDARDKFWSSVNRKNGRNYNKALVAASIGSYGAYLADGSEYSGNYGPSVTLEKLKDFHRRRLQVLVGAGPDLLAFETIPNKLEAQALVELLDEENISIPSWICFSSVDGENAPSGESFKECLNIINKSDKIRAVGINCAPPQFVLNLVHKFKEYTKKTIVVYPNSGETWDGIAKTWLPSKYFDHDKFEVYAAGWREAGAKIIGGCCRTTPCTIRAISNVFKEKRKEN</sequence>
<evidence type="ECO:0000256" key="2">
    <source>
        <dbReference type="ARBA" id="ARBA00022679"/>
    </source>
</evidence>
<evidence type="ECO:0000256" key="5">
    <source>
        <dbReference type="PIRSR" id="PIRSR037505-2"/>
    </source>
</evidence>
<dbReference type="InterPro" id="IPR051486">
    <property type="entry name" value="Hcy_S-methyltransferase"/>
</dbReference>
<proteinExistence type="predicted"/>
<dbReference type="AlphaFoldDB" id="A0ABD3CQ22"/>
<dbReference type="PANTHER" id="PTHR46015:SF7">
    <property type="entry name" value="HOMOCYSTEINE S-METHYLTRANSFERASE 1"/>
    <property type="match status" value="1"/>
</dbReference>
<name>A0ABD3CQ22_9LAMI</name>
<dbReference type="PANTHER" id="PTHR46015">
    <property type="entry name" value="ZGC:172121"/>
    <property type="match status" value="1"/>
</dbReference>
<gene>
    <name evidence="8" type="primary">HMT1_2</name>
    <name evidence="8" type="ORF">CASFOL_024313</name>
</gene>
<evidence type="ECO:0000259" key="7">
    <source>
        <dbReference type="PROSITE" id="PS50970"/>
    </source>
</evidence>
<dbReference type="SUPFAM" id="SSF82282">
    <property type="entry name" value="Homocysteine S-methyltransferase"/>
    <property type="match status" value="1"/>
</dbReference>
<dbReference type="EC" id="2.1.1.10" evidence="8"/>
<evidence type="ECO:0000256" key="6">
    <source>
        <dbReference type="PROSITE-ProRule" id="PRU00333"/>
    </source>
</evidence>
<dbReference type="InterPro" id="IPR036589">
    <property type="entry name" value="HCY_dom_sf"/>
</dbReference>
<organism evidence="8 9">
    <name type="scientific">Castilleja foliolosa</name>
    <dbReference type="NCBI Taxonomy" id="1961234"/>
    <lineage>
        <taxon>Eukaryota</taxon>
        <taxon>Viridiplantae</taxon>
        <taxon>Streptophyta</taxon>
        <taxon>Embryophyta</taxon>
        <taxon>Tracheophyta</taxon>
        <taxon>Spermatophyta</taxon>
        <taxon>Magnoliopsida</taxon>
        <taxon>eudicotyledons</taxon>
        <taxon>Gunneridae</taxon>
        <taxon>Pentapetalae</taxon>
        <taxon>asterids</taxon>
        <taxon>lamiids</taxon>
        <taxon>Lamiales</taxon>
        <taxon>Orobanchaceae</taxon>
        <taxon>Pedicularideae</taxon>
        <taxon>Castillejinae</taxon>
        <taxon>Castilleja</taxon>
    </lineage>
</organism>